<proteinExistence type="predicted"/>
<dbReference type="Proteomes" id="UP001500621">
    <property type="component" value="Unassembled WGS sequence"/>
</dbReference>
<protein>
    <submittedName>
        <fullName evidence="2">Uncharacterized protein</fullName>
    </submittedName>
</protein>
<evidence type="ECO:0000313" key="2">
    <source>
        <dbReference type="EMBL" id="GAA4678550.1"/>
    </source>
</evidence>
<evidence type="ECO:0000256" key="1">
    <source>
        <dbReference type="SAM" id="Coils"/>
    </source>
</evidence>
<name>A0ABP8W1A2_9ACTN</name>
<dbReference type="RefSeq" id="WP_345264181.1">
    <property type="nucleotide sequence ID" value="NZ_BAABIM010000001.1"/>
</dbReference>
<sequence>MAKALIGYLNSDLRDPRLASDNARLRARVAELEALVLRLSEENDRLVAARAAELLDERLQAQITEQAQEMQPA</sequence>
<feature type="coiled-coil region" evidence="1">
    <location>
        <begin position="22"/>
        <end position="49"/>
    </location>
</feature>
<comment type="caution">
    <text evidence="2">The sequence shown here is derived from an EMBL/GenBank/DDBJ whole genome shotgun (WGS) entry which is preliminary data.</text>
</comment>
<reference evidence="3" key="1">
    <citation type="journal article" date="2019" name="Int. J. Syst. Evol. Microbiol.">
        <title>The Global Catalogue of Microorganisms (GCM) 10K type strain sequencing project: providing services to taxonomists for standard genome sequencing and annotation.</title>
        <authorList>
            <consortium name="The Broad Institute Genomics Platform"/>
            <consortium name="The Broad Institute Genome Sequencing Center for Infectious Disease"/>
            <person name="Wu L."/>
            <person name="Ma J."/>
        </authorList>
    </citation>
    <scope>NUCLEOTIDE SEQUENCE [LARGE SCALE GENOMIC DNA]</scope>
    <source>
        <strain evidence="3">JCM 18127</strain>
    </source>
</reference>
<organism evidence="2 3">
    <name type="scientific">Nocardioides nanhaiensis</name>
    <dbReference type="NCBI Taxonomy" id="1476871"/>
    <lineage>
        <taxon>Bacteria</taxon>
        <taxon>Bacillati</taxon>
        <taxon>Actinomycetota</taxon>
        <taxon>Actinomycetes</taxon>
        <taxon>Propionibacteriales</taxon>
        <taxon>Nocardioidaceae</taxon>
        <taxon>Nocardioides</taxon>
    </lineage>
</organism>
<keyword evidence="1" id="KW-0175">Coiled coil</keyword>
<accession>A0ABP8W1A2</accession>
<gene>
    <name evidence="2" type="ORF">GCM10023226_14820</name>
</gene>
<evidence type="ECO:0000313" key="3">
    <source>
        <dbReference type="Proteomes" id="UP001500621"/>
    </source>
</evidence>
<dbReference type="EMBL" id="BAABIM010000001">
    <property type="protein sequence ID" value="GAA4678550.1"/>
    <property type="molecule type" value="Genomic_DNA"/>
</dbReference>
<keyword evidence="3" id="KW-1185">Reference proteome</keyword>